<dbReference type="Proteomes" id="UP001152531">
    <property type="component" value="Unassembled WGS sequence"/>
</dbReference>
<comment type="caution">
    <text evidence="1">The sequence shown here is derived from an EMBL/GenBank/DDBJ whole genome shotgun (WGS) entry which is preliminary data.</text>
</comment>
<accession>A0ACA9Y378</accession>
<dbReference type="EMBL" id="CALSDN010000002">
    <property type="protein sequence ID" value="CAH6719419.1"/>
    <property type="molecule type" value="Genomic_DNA"/>
</dbReference>
<reference evidence="1" key="1">
    <citation type="submission" date="2022-06" db="EMBL/GenBank/DDBJ databases">
        <authorList>
            <person name="Legras J.-L."/>
            <person name="Devillers H."/>
            <person name="Grondin C."/>
        </authorList>
    </citation>
    <scope>NUCLEOTIDE SEQUENCE</scope>
    <source>
        <strain evidence="1">CLIB 1444</strain>
    </source>
</reference>
<evidence type="ECO:0000313" key="1">
    <source>
        <dbReference type="EMBL" id="CAH6719419.1"/>
    </source>
</evidence>
<keyword evidence="2" id="KW-1185">Reference proteome</keyword>
<protein>
    <submittedName>
        <fullName evidence="1">RNA-binding protein Pin4p</fullName>
    </submittedName>
</protein>
<evidence type="ECO:0000313" key="2">
    <source>
        <dbReference type="Proteomes" id="UP001152531"/>
    </source>
</evidence>
<name>A0ACA9Y378_9ASCO</name>
<gene>
    <name evidence="1" type="ORF">CLIB1444_02S08152</name>
</gene>
<organism evidence="1 2">
    <name type="scientific">[Candida] jaroonii</name>
    <dbReference type="NCBI Taxonomy" id="467808"/>
    <lineage>
        <taxon>Eukaryota</taxon>
        <taxon>Fungi</taxon>
        <taxon>Dikarya</taxon>
        <taxon>Ascomycota</taxon>
        <taxon>Saccharomycotina</taxon>
        <taxon>Pichiomycetes</taxon>
        <taxon>Debaryomycetaceae</taxon>
        <taxon>Yamadazyma</taxon>
    </lineage>
</organism>
<proteinExistence type="predicted"/>
<sequence>MDLRNLSSTPSLEIQRRPSLSSLSSTSGYNSSSYNGGNVNGNGNGNGNVNGNNNNNRRPWGDTINDVTPWVEQQKQQQNKVGIELDKKDLNSKNSNSTSTITNMNDLIDDDDIDDDDEDLIPTAIVIKNIPFAIKKEQLLDVMTKLNLPLPYAFNYHFDNGVFRGLAFANFTSTDETSSVVNLLNGREIGGRKLRVEYKKMLPAQERERIEREKREKRGQLEEQHRSASNASLASLISGTSTTAATKNLSVNGNANSSSQERMFINYPSGNLSTIPSDINLNDLETLELFSQLIVFKDENSKVTELAYSPNLTISQRKILTNLCNYLNLLELYDNGLIVIRRKPGQVFQLLNSTSTGGNLENSNSMMNLNQINTQPSGNLNHPELLRSQSQSALPLPRLRQQSTGPVNNFPQYQANQSQPSNGKLYSNMQPFGLFPQNSGGLLPQLNSNVLRGRQYDMRTPPLNLPNSTPSSQPNTTGQNNSGGETESSTPTNANATLSSANSPTPANSIFKGPTPSQPSTPLPSDINSRFAPFSNQNNVSLPSLNNEFDVKFNSLNLYENSSGIWGPK</sequence>